<dbReference type="EMBL" id="SRYW01000023">
    <property type="protein sequence ID" value="TGY31806.1"/>
    <property type="molecule type" value="Genomic_DNA"/>
</dbReference>
<sequence>MSGSALADDDTPSWQQDHATYSGDDRCNACDCDEKGQAVRSRHLLAARHPRQHAARLLRAIAAELHARALQPSRAHPLHEPRRDSSRYAGRNRLSRRPAQVDEYSGSQFGRKAEMSRAEVEREPVPVGLARVHHRF</sequence>
<feature type="compositionally biased region" description="Basic and acidic residues" evidence="1">
    <location>
        <begin position="111"/>
        <end position="124"/>
    </location>
</feature>
<feature type="region of interest" description="Disordered" evidence="1">
    <location>
        <begin position="69"/>
        <end position="124"/>
    </location>
</feature>
<name>A0A4S2CTH8_STEMA</name>
<comment type="caution">
    <text evidence="2">The sequence shown here is derived from an EMBL/GenBank/DDBJ whole genome shotgun (WGS) entry which is preliminary data.</text>
</comment>
<evidence type="ECO:0000313" key="2">
    <source>
        <dbReference type="EMBL" id="TGY31806.1"/>
    </source>
</evidence>
<dbReference type="AlphaFoldDB" id="A0A4S2CTH8"/>
<proteinExistence type="predicted"/>
<protein>
    <submittedName>
        <fullName evidence="2">Uncharacterized protein</fullName>
    </submittedName>
</protein>
<dbReference type="RefSeq" id="WP_136007018.1">
    <property type="nucleotide sequence ID" value="NZ_SRYW01000023.1"/>
</dbReference>
<organism evidence="2 3">
    <name type="scientific">Stenotrophomonas maltophilia</name>
    <name type="common">Pseudomonas maltophilia</name>
    <name type="synonym">Xanthomonas maltophilia</name>
    <dbReference type="NCBI Taxonomy" id="40324"/>
    <lineage>
        <taxon>Bacteria</taxon>
        <taxon>Pseudomonadati</taxon>
        <taxon>Pseudomonadota</taxon>
        <taxon>Gammaproteobacteria</taxon>
        <taxon>Lysobacterales</taxon>
        <taxon>Lysobacteraceae</taxon>
        <taxon>Stenotrophomonas</taxon>
        <taxon>Stenotrophomonas maltophilia group</taxon>
    </lineage>
</organism>
<feature type="compositionally biased region" description="Basic and acidic residues" evidence="1">
    <location>
        <begin position="77"/>
        <end position="86"/>
    </location>
</feature>
<dbReference type="Proteomes" id="UP000306631">
    <property type="component" value="Unassembled WGS sequence"/>
</dbReference>
<evidence type="ECO:0000313" key="3">
    <source>
        <dbReference type="Proteomes" id="UP000306631"/>
    </source>
</evidence>
<reference evidence="2 3" key="1">
    <citation type="submission" date="2019-04" db="EMBL/GenBank/DDBJ databases">
        <title>Microbes associate with the intestines of laboratory mice.</title>
        <authorList>
            <person name="Navarre W."/>
            <person name="Wong E."/>
            <person name="Huang K."/>
            <person name="Tropini C."/>
            <person name="Ng K."/>
            <person name="Yu B."/>
        </authorList>
    </citation>
    <scope>NUCLEOTIDE SEQUENCE [LARGE SCALE GENOMIC DNA]</scope>
    <source>
        <strain evidence="2 3">NM62_B4-13</strain>
    </source>
</reference>
<gene>
    <name evidence="2" type="ORF">E5352_18365</name>
</gene>
<accession>A0A4S2CTH8</accession>
<evidence type="ECO:0000256" key="1">
    <source>
        <dbReference type="SAM" id="MobiDB-lite"/>
    </source>
</evidence>
<feature type="region of interest" description="Disordered" evidence="1">
    <location>
        <begin position="1"/>
        <end position="27"/>
    </location>
</feature>